<accession>A0A1E1W551</accession>
<feature type="non-terminal residue" evidence="1">
    <location>
        <position position="192"/>
    </location>
</feature>
<gene>
    <name evidence="1" type="ORF">g.1220</name>
</gene>
<protein>
    <submittedName>
        <fullName evidence="1">Uncharacterized protein</fullName>
    </submittedName>
</protein>
<dbReference type="AlphaFoldDB" id="A0A1E1W551"/>
<dbReference type="PANTHER" id="PTHR10773">
    <property type="entry name" value="DNA-DIRECTED RNA POLYMERASES I, II, AND III SUBUNIT RPABC2"/>
    <property type="match status" value="1"/>
</dbReference>
<feature type="non-terminal residue" evidence="1">
    <location>
        <position position="1"/>
    </location>
</feature>
<evidence type="ECO:0000313" key="1">
    <source>
        <dbReference type="EMBL" id="JAT82107.1"/>
    </source>
</evidence>
<name>A0A1E1W551_PECGO</name>
<dbReference type="PANTHER" id="PTHR10773:SF19">
    <property type="match status" value="1"/>
</dbReference>
<dbReference type="EMBL" id="GDQN01008947">
    <property type="protein sequence ID" value="JAT82107.1"/>
    <property type="molecule type" value="Transcribed_RNA"/>
</dbReference>
<reference evidence="1" key="1">
    <citation type="submission" date="2015-09" db="EMBL/GenBank/DDBJ databases">
        <title>De novo assembly of Pectinophora gossypiella (Pink Bollworm) gut transcriptome.</title>
        <authorList>
            <person name="Tassone E.E."/>
        </authorList>
    </citation>
    <scope>NUCLEOTIDE SEQUENCE</scope>
</reference>
<proteinExistence type="predicted"/>
<sequence length="192" mass="22469">ETEITDGHVFIQELYNVTVDSLKSDETICSNSSLSSDRQIPEHFPVEGPPTVINQKKEITDKKKYVNNTLGKEYLTHFSINVVPEKKVGPLCNTDNCRRMNRNCHTFDEDYRQKMFDIYRTIGNYEEQRNFLARHIESVKTQHKTVGPESRRKNTVYYYFYEGDEKKKVCRTFFLNTLGIGETVVKTPLKKL</sequence>
<organism evidence="1">
    <name type="scientific">Pectinophora gossypiella</name>
    <name type="common">Cotton pink bollworm</name>
    <name type="synonym">Depressaria gossypiella</name>
    <dbReference type="NCBI Taxonomy" id="13191"/>
    <lineage>
        <taxon>Eukaryota</taxon>
        <taxon>Metazoa</taxon>
        <taxon>Ecdysozoa</taxon>
        <taxon>Arthropoda</taxon>
        <taxon>Hexapoda</taxon>
        <taxon>Insecta</taxon>
        <taxon>Pterygota</taxon>
        <taxon>Neoptera</taxon>
        <taxon>Endopterygota</taxon>
        <taxon>Lepidoptera</taxon>
        <taxon>Glossata</taxon>
        <taxon>Ditrysia</taxon>
        <taxon>Gelechioidea</taxon>
        <taxon>Gelechiidae</taxon>
        <taxon>Apatetrinae</taxon>
        <taxon>Pectinophora</taxon>
    </lineage>
</organism>